<reference evidence="3" key="1">
    <citation type="submission" date="2025-08" db="UniProtKB">
        <authorList>
            <consortium name="RefSeq"/>
        </authorList>
    </citation>
    <scope>IDENTIFICATION</scope>
    <source>
        <tissue evidence="3">Kidney</tissue>
    </source>
</reference>
<keyword evidence="2" id="KW-1185">Reference proteome</keyword>
<organism evidence="2 3">
    <name type="scientific">Pteropus vampyrus</name>
    <name type="common">Large flying fox</name>
    <dbReference type="NCBI Taxonomy" id="132908"/>
    <lineage>
        <taxon>Eukaryota</taxon>
        <taxon>Metazoa</taxon>
        <taxon>Chordata</taxon>
        <taxon>Craniata</taxon>
        <taxon>Vertebrata</taxon>
        <taxon>Euteleostomi</taxon>
        <taxon>Mammalia</taxon>
        <taxon>Eutheria</taxon>
        <taxon>Laurasiatheria</taxon>
        <taxon>Chiroptera</taxon>
        <taxon>Yinpterochiroptera</taxon>
        <taxon>Pteropodoidea</taxon>
        <taxon>Pteropodidae</taxon>
        <taxon>Pteropodinae</taxon>
        <taxon>Pteropus</taxon>
    </lineage>
</organism>
<dbReference type="OrthoDB" id="10638442at2759"/>
<proteinExistence type="predicted"/>
<dbReference type="GeneID" id="111732387"/>
<evidence type="ECO:0000256" key="1">
    <source>
        <dbReference type="SAM" id="MobiDB-lite"/>
    </source>
</evidence>
<evidence type="ECO:0000313" key="2">
    <source>
        <dbReference type="Proteomes" id="UP000515202"/>
    </source>
</evidence>
<feature type="compositionally biased region" description="Low complexity" evidence="1">
    <location>
        <begin position="179"/>
        <end position="194"/>
    </location>
</feature>
<accession>A0A6P6BXZ7</accession>
<feature type="compositionally biased region" description="Basic and acidic residues" evidence="1">
    <location>
        <begin position="131"/>
        <end position="140"/>
    </location>
</feature>
<dbReference type="AlphaFoldDB" id="A0A6P6BXZ7"/>
<name>A0A6P6BXZ7_PTEVA</name>
<feature type="compositionally biased region" description="Basic residues" evidence="1">
    <location>
        <begin position="26"/>
        <end position="35"/>
    </location>
</feature>
<dbReference type="RefSeq" id="XP_023380016.1">
    <property type="nucleotide sequence ID" value="XM_023524248.1"/>
</dbReference>
<dbReference type="KEGG" id="pvp:111732387"/>
<evidence type="ECO:0000313" key="3">
    <source>
        <dbReference type="RefSeq" id="XP_023380016.1"/>
    </source>
</evidence>
<sequence length="251" mass="26037">MSSWKERGRKSRLRLGRWGQLALPRRLPRAARRKPSASGAVAGFPAPAAEEGRAQAWSPQARRASAVPVALSSAADRCPRPRRGAPAGGPGPLILFPETWLGEQTVALTWVVRRGRDGHGSGARGGTSSPGKDRLFRRGAGESGRQAVRSPVSEAAPWAPTRSFSVAAGPPSHYPPPSSVAAASTSSSAETPRPLHTLSHHAAGEPLPPVRHFRPQVVRSRLGAGGAGGGTGGGHSKGIGVTVSEEEADNK</sequence>
<protein>
    <submittedName>
        <fullName evidence="3">Uncharacterized protein LOC111732387</fullName>
    </submittedName>
</protein>
<feature type="compositionally biased region" description="Gly residues" evidence="1">
    <location>
        <begin position="223"/>
        <end position="237"/>
    </location>
</feature>
<feature type="region of interest" description="Disordered" evidence="1">
    <location>
        <begin position="72"/>
        <end position="91"/>
    </location>
</feature>
<feature type="region of interest" description="Disordered" evidence="1">
    <location>
        <begin position="117"/>
        <end position="251"/>
    </location>
</feature>
<dbReference type="Proteomes" id="UP000515202">
    <property type="component" value="Unplaced"/>
</dbReference>
<feature type="region of interest" description="Disordered" evidence="1">
    <location>
        <begin position="26"/>
        <end position="62"/>
    </location>
</feature>
<gene>
    <name evidence="3" type="primary">LOC111732387</name>
</gene>